<name>A0ABU3K501_9BACT</name>
<sequence>MPIATMAFRRCVVNSPSYGSDEEHVITRIFFDLQVRDAAYANLCVDVRQLVREGAETEPLLVSRPEGYEGPLNIPVFQGLVEFYYRQAVGEKWGMFGNTGIRMRLEDWVIEYEMLVQFEVSDEENSLEVGT</sequence>
<comment type="caution">
    <text evidence="1">The sequence shown here is derived from an EMBL/GenBank/DDBJ whole genome shotgun (WGS) entry which is preliminary data.</text>
</comment>
<protein>
    <submittedName>
        <fullName evidence="1">Uncharacterized protein</fullName>
    </submittedName>
</protein>
<dbReference type="EMBL" id="JAQOUE010000001">
    <property type="protein sequence ID" value="MDT7041435.1"/>
    <property type="molecule type" value="Genomic_DNA"/>
</dbReference>
<dbReference type="Proteomes" id="UP001250932">
    <property type="component" value="Unassembled WGS sequence"/>
</dbReference>
<proteinExistence type="predicted"/>
<keyword evidence="2" id="KW-1185">Reference proteome</keyword>
<accession>A0ABU3K501</accession>
<evidence type="ECO:0000313" key="2">
    <source>
        <dbReference type="Proteomes" id="UP001250932"/>
    </source>
</evidence>
<dbReference type="RefSeq" id="WP_313831788.1">
    <property type="nucleotide sequence ID" value="NZ_JAQOUE010000001.1"/>
</dbReference>
<reference evidence="1 2" key="1">
    <citation type="journal article" date="2023" name="ISME J.">
        <title>Cultivation and genomic characterization of novel and ubiquitous marine nitrite-oxidizing bacteria from the Nitrospirales.</title>
        <authorList>
            <person name="Mueller A.J."/>
            <person name="Daebeler A."/>
            <person name="Herbold C.W."/>
            <person name="Kirkegaard R.H."/>
            <person name="Daims H."/>
        </authorList>
    </citation>
    <scope>NUCLEOTIDE SEQUENCE [LARGE SCALE GENOMIC DNA]</scope>
    <source>
        <strain evidence="1 2">EB</strain>
    </source>
</reference>
<evidence type="ECO:0000313" key="1">
    <source>
        <dbReference type="EMBL" id="MDT7041435.1"/>
    </source>
</evidence>
<gene>
    <name evidence="1" type="ORF">PPG34_03685</name>
</gene>
<organism evidence="1 2">
    <name type="scientific">Candidatus Nitronereus thalassa</name>
    <dbReference type="NCBI Taxonomy" id="3020898"/>
    <lineage>
        <taxon>Bacteria</taxon>
        <taxon>Pseudomonadati</taxon>
        <taxon>Nitrospirota</taxon>
        <taxon>Nitrospiria</taxon>
        <taxon>Nitrospirales</taxon>
        <taxon>Nitrospiraceae</taxon>
        <taxon>Candidatus Nitronereus</taxon>
    </lineage>
</organism>